<organism evidence="1 2">
    <name type="scientific">Meloidogyne incognita</name>
    <name type="common">Southern root-knot nematode worm</name>
    <name type="synonym">Oxyuris incognita</name>
    <dbReference type="NCBI Taxonomy" id="6306"/>
    <lineage>
        <taxon>Eukaryota</taxon>
        <taxon>Metazoa</taxon>
        <taxon>Ecdysozoa</taxon>
        <taxon>Nematoda</taxon>
        <taxon>Chromadorea</taxon>
        <taxon>Rhabditida</taxon>
        <taxon>Tylenchina</taxon>
        <taxon>Tylenchomorpha</taxon>
        <taxon>Tylenchoidea</taxon>
        <taxon>Meloidogynidae</taxon>
        <taxon>Meloidogyninae</taxon>
        <taxon>Meloidogyne</taxon>
        <taxon>Meloidogyne incognita group</taxon>
    </lineage>
</organism>
<dbReference type="WBParaSite" id="Minc3s00023g01471">
    <property type="protein sequence ID" value="Minc3s00023g01471"/>
    <property type="gene ID" value="Minc3s00023g01471"/>
</dbReference>
<dbReference type="AlphaFoldDB" id="A0A914KJB2"/>
<dbReference type="Proteomes" id="UP000887563">
    <property type="component" value="Unplaced"/>
</dbReference>
<name>A0A914KJB2_MELIC</name>
<evidence type="ECO:0000313" key="1">
    <source>
        <dbReference type="Proteomes" id="UP000887563"/>
    </source>
</evidence>
<accession>A0A914KJB2</accession>
<sequence>MLGTFPTQYHIAMKQLRYVDHSFDNLRRCKDYRRFQYLQFDQRFMPERLLFLGPDLAAAHFIVHRFF</sequence>
<proteinExistence type="predicted"/>
<protein>
    <submittedName>
        <fullName evidence="2">Uncharacterized protein</fullName>
    </submittedName>
</protein>
<reference evidence="2" key="1">
    <citation type="submission" date="2022-11" db="UniProtKB">
        <authorList>
            <consortium name="WormBaseParasite"/>
        </authorList>
    </citation>
    <scope>IDENTIFICATION</scope>
</reference>
<evidence type="ECO:0000313" key="2">
    <source>
        <dbReference type="WBParaSite" id="Minc3s00023g01471"/>
    </source>
</evidence>
<keyword evidence="1" id="KW-1185">Reference proteome</keyword>